<comment type="subcellular location">
    <subcellularLocation>
        <location evidence="1">Cell envelope</location>
    </subcellularLocation>
</comment>
<evidence type="ECO:0000313" key="7">
    <source>
        <dbReference type="Proteomes" id="UP001501624"/>
    </source>
</evidence>
<feature type="signal peptide" evidence="5">
    <location>
        <begin position="1"/>
        <end position="24"/>
    </location>
</feature>
<evidence type="ECO:0000313" key="6">
    <source>
        <dbReference type="EMBL" id="GAA3828708.1"/>
    </source>
</evidence>
<keyword evidence="2" id="KW-0813">Transport</keyword>
<dbReference type="InterPro" id="IPR006127">
    <property type="entry name" value="ZnuA-like"/>
</dbReference>
<dbReference type="PANTHER" id="PTHR42953">
    <property type="entry name" value="HIGH-AFFINITY ZINC UPTAKE SYSTEM PROTEIN ZNUA-RELATED"/>
    <property type="match status" value="1"/>
</dbReference>
<comment type="caution">
    <text evidence="6">The sequence shown here is derived from an EMBL/GenBank/DDBJ whole genome shotgun (WGS) entry which is preliminary data.</text>
</comment>
<evidence type="ECO:0000256" key="2">
    <source>
        <dbReference type="ARBA" id="ARBA00022448"/>
    </source>
</evidence>
<feature type="chain" id="PRO_5047124151" evidence="5">
    <location>
        <begin position="25"/>
        <end position="297"/>
    </location>
</feature>
<name>A0ABP7IXG6_9PSEU</name>
<sequence length="297" mass="30682">MSFPRLIGLASAATALVLGLTACGGTNTASDTGGKINVVASTNVWGSVLSAVGGDQVAVTSIIDDPSADPHSYETTPEDAIAAQNAQLTLANGGGYDDFFGKLADQAANARKLNAYDIGATGDENEHVWYSFTTVAKVADQVAAQLGQIKPDAAQTFTTNATNFKAQLDQLTSKAGQIGAGHPDTKVLVTEPVAHYLIQAAGVTDATPEEFSEAVEEETDVPPAALAEFNSLITGKQVKALINNEQTTTPVTEQVVGEANRAGIPVVGVTETLPAGTTDYIAWMTSEVDDLAKALNS</sequence>
<evidence type="ECO:0000256" key="5">
    <source>
        <dbReference type="SAM" id="SignalP"/>
    </source>
</evidence>
<reference evidence="7" key="1">
    <citation type="journal article" date="2019" name="Int. J. Syst. Evol. Microbiol.">
        <title>The Global Catalogue of Microorganisms (GCM) 10K type strain sequencing project: providing services to taxonomists for standard genome sequencing and annotation.</title>
        <authorList>
            <consortium name="The Broad Institute Genomics Platform"/>
            <consortium name="The Broad Institute Genome Sequencing Center for Infectious Disease"/>
            <person name="Wu L."/>
            <person name="Ma J."/>
        </authorList>
    </citation>
    <scope>NUCLEOTIDE SEQUENCE [LARGE SCALE GENOMIC DNA]</scope>
    <source>
        <strain evidence="7">JCM 17017</strain>
    </source>
</reference>
<dbReference type="InterPro" id="IPR050492">
    <property type="entry name" value="Bact_metal-bind_prot9"/>
</dbReference>
<keyword evidence="3" id="KW-0479">Metal-binding</keyword>
<gene>
    <name evidence="6" type="ORF">GCM10022380_54080</name>
</gene>
<proteinExistence type="predicted"/>
<evidence type="ECO:0000256" key="1">
    <source>
        <dbReference type="ARBA" id="ARBA00004196"/>
    </source>
</evidence>
<dbReference type="Gene3D" id="3.40.50.1980">
    <property type="entry name" value="Nitrogenase molybdenum iron protein domain"/>
    <property type="match status" value="2"/>
</dbReference>
<dbReference type="PROSITE" id="PS51257">
    <property type="entry name" value="PROKAR_LIPOPROTEIN"/>
    <property type="match status" value="1"/>
</dbReference>
<keyword evidence="7" id="KW-1185">Reference proteome</keyword>
<accession>A0ABP7IXG6</accession>
<dbReference type="RefSeq" id="WP_237339661.1">
    <property type="nucleotide sequence ID" value="NZ_BAABCM010000008.1"/>
</dbReference>
<dbReference type="Pfam" id="PF01297">
    <property type="entry name" value="ZnuA"/>
    <property type="match status" value="1"/>
</dbReference>
<keyword evidence="4 5" id="KW-0732">Signal</keyword>
<dbReference type="Proteomes" id="UP001501624">
    <property type="component" value="Unassembled WGS sequence"/>
</dbReference>
<organism evidence="6 7">
    <name type="scientific">Amycolatopsis tucumanensis</name>
    <dbReference type="NCBI Taxonomy" id="401106"/>
    <lineage>
        <taxon>Bacteria</taxon>
        <taxon>Bacillati</taxon>
        <taxon>Actinomycetota</taxon>
        <taxon>Actinomycetes</taxon>
        <taxon>Pseudonocardiales</taxon>
        <taxon>Pseudonocardiaceae</taxon>
        <taxon>Amycolatopsis</taxon>
    </lineage>
</organism>
<evidence type="ECO:0000256" key="3">
    <source>
        <dbReference type="ARBA" id="ARBA00022723"/>
    </source>
</evidence>
<protein>
    <submittedName>
        <fullName evidence="6">Zinc ABC transporter substrate-binding protein</fullName>
    </submittedName>
</protein>
<dbReference type="EMBL" id="BAABCM010000008">
    <property type="protein sequence ID" value="GAA3828708.1"/>
    <property type="molecule type" value="Genomic_DNA"/>
</dbReference>
<dbReference type="SUPFAM" id="SSF53807">
    <property type="entry name" value="Helical backbone' metal receptor"/>
    <property type="match status" value="1"/>
</dbReference>
<dbReference type="PANTHER" id="PTHR42953:SF1">
    <property type="entry name" value="METAL-BINDING PROTEIN HI_0362-RELATED"/>
    <property type="match status" value="1"/>
</dbReference>
<evidence type="ECO:0000256" key="4">
    <source>
        <dbReference type="ARBA" id="ARBA00022729"/>
    </source>
</evidence>